<gene>
    <name evidence="2" type="ORF">ACFOUO_10005</name>
</gene>
<protein>
    <recommendedName>
        <fullName evidence="4">Small subunit ribosomal protein S20</fullName>
    </recommendedName>
</protein>
<evidence type="ECO:0008006" key="4">
    <source>
        <dbReference type="Google" id="ProtNLM"/>
    </source>
</evidence>
<dbReference type="RefSeq" id="WP_380704708.1">
    <property type="nucleotide sequence ID" value="NZ_JBHSAP010000009.1"/>
</dbReference>
<keyword evidence="3" id="KW-1185">Reference proteome</keyword>
<evidence type="ECO:0000313" key="3">
    <source>
        <dbReference type="Proteomes" id="UP001595843"/>
    </source>
</evidence>
<name>A0ABV8JDX8_9BACL</name>
<organism evidence="2 3">
    <name type="scientific">Salinithrix halophila</name>
    <dbReference type="NCBI Taxonomy" id="1485204"/>
    <lineage>
        <taxon>Bacteria</taxon>
        <taxon>Bacillati</taxon>
        <taxon>Bacillota</taxon>
        <taxon>Bacilli</taxon>
        <taxon>Bacillales</taxon>
        <taxon>Thermoactinomycetaceae</taxon>
        <taxon>Salinithrix</taxon>
    </lineage>
</organism>
<accession>A0ABV8JDX8</accession>
<feature type="region of interest" description="Disordered" evidence="1">
    <location>
        <begin position="1"/>
        <end position="21"/>
    </location>
</feature>
<dbReference type="EMBL" id="JBHSAP010000009">
    <property type="protein sequence ID" value="MFC4077147.1"/>
    <property type="molecule type" value="Genomic_DNA"/>
</dbReference>
<evidence type="ECO:0000256" key="1">
    <source>
        <dbReference type="SAM" id="MobiDB-lite"/>
    </source>
</evidence>
<dbReference type="Proteomes" id="UP001595843">
    <property type="component" value="Unassembled WGS sequence"/>
</dbReference>
<evidence type="ECO:0000313" key="2">
    <source>
        <dbReference type="EMBL" id="MFC4077147.1"/>
    </source>
</evidence>
<sequence length="82" mass="9755">MPKKKKGRTNNKERQAQRPIRRKRIKESDLFYSQVVAPLRKELKRAQLSGNHSVIDQVWGKLKETLKHHRILIARATYIDRP</sequence>
<proteinExistence type="predicted"/>
<comment type="caution">
    <text evidence="2">The sequence shown here is derived from an EMBL/GenBank/DDBJ whole genome shotgun (WGS) entry which is preliminary data.</text>
</comment>
<reference evidence="3" key="1">
    <citation type="journal article" date="2019" name="Int. J. Syst. Evol. Microbiol.">
        <title>The Global Catalogue of Microorganisms (GCM) 10K type strain sequencing project: providing services to taxonomists for standard genome sequencing and annotation.</title>
        <authorList>
            <consortium name="The Broad Institute Genomics Platform"/>
            <consortium name="The Broad Institute Genome Sequencing Center for Infectious Disease"/>
            <person name="Wu L."/>
            <person name="Ma J."/>
        </authorList>
    </citation>
    <scope>NUCLEOTIDE SEQUENCE [LARGE SCALE GENOMIC DNA]</scope>
    <source>
        <strain evidence="3">IBRC-M 10813</strain>
    </source>
</reference>